<dbReference type="Pfam" id="PF18962">
    <property type="entry name" value="Por_Secre_tail"/>
    <property type="match status" value="1"/>
</dbReference>
<protein>
    <submittedName>
        <fullName evidence="4">T9SS type A sorting domain-containing protein</fullName>
    </submittedName>
</protein>
<dbReference type="NCBIfam" id="TIGR04183">
    <property type="entry name" value="Por_Secre_tail"/>
    <property type="match status" value="1"/>
</dbReference>
<dbReference type="EMBL" id="JACVXD010000005">
    <property type="protein sequence ID" value="MBD0824530.1"/>
    <property type="molecule type" value="Genomic_DNA"/>
</dbReference>
<comment type="caution">
    <text evidence="4">The sequence shown here is derived from an EMBL/GenBank/DDBJ whole genome shotgun (WGS) entry which is preliminary data.</text>
</comment>
<name>A0A8J6U4Z7_9FLAO</name>
<gene>
    <name evidence="4" type="ORF">ICJ85_10930</name>
</gene>
<feature type="domain" description="Secretion system C-terminal sorting" evidence="3">
    <location>
        <begin position="300"/>
        <end position="369"/>
    </location>
</feature>
<proteinExistence type="predicted"/>
<evidence type="ECO:0000256" key="1">
    <source>
        <dbReference type="ARBA" id="ARBA00022729"/>
    </source>
</evidence>
<dbReference type="RefSeq" id="WP_188223826.1">
    <property type="nucleotide sequence ID" value="NZ_JACVXD010000005.1"/>
</dbReference>
<evidence type="ECO:0000313" key="5">
    <source>
        <dbReference type="Proteomes" id="UP000621516"/>
    </source>
</evidence>
<sequence>MRKNYLVFTLLLMTFASFAQTAHYIDDFITGETGTYNLSTTEYVTSNSEYFGLVSNTNISSNIDIDRQFFGARQLSSNQTMTYGPYTLNGEKNATVALGAAISELNTWDATDVVRIQYQIGSGSWTDMLVFSGTGENTTPILSGDGTSLGNSVEEFDYTIESLSGTESFSIRIQFEGLTESDEDFALEYIAIVSDVENFPSVDLTSPDDGSSYLSGTTQVLVTYSIDGNADAVEIVINNGTPISASITGQTYVIQNPDDGVYEVEVLVYVDGFVVDSNSSGFTVGNPLSTSKNKIEGFSVYPNPVNNIFYVTSAKNLTKQVDLYNTLGKLILHTSIDNHQSISTRNLSPGIYILKVTENNNVSTKKLIIK</sequence>
<keyword evidence="5" id="KW-1185">Reference proteome</keyword>
<dbReference type="AlphaFoldDB" id="A0A8J6U4Z7"/>
<feature type="signal peptide" evidence="2">
    <location>
        <begin position="1"/>
        <end position="19"/>
    </location>
</feature>
<evidence type="ECO:0000256" key="2">
    <source>
        <dbReference type="SAM" id="SignalP"/>
    </source>
</evidence>
<accession>A0A8J6U4Z7</accession>
<organism evidence="4 5">
    <name type="scientific">Aestuariibaculum marinum</name>
    <dbReference type="NCBI Taxonomy" id="2683592"/>
    <lineage>
        <taxon>Bacteria</taxon>
        <taxon>Pseudomonadati</taxon>
        <taxon>Bacteroidota</taxon>
        <taxon>Flavobacteriia</taxon>
        <taxon>Flavobacteriales</taxon>
        <taxon>Flavobacteriaceae</taxon>
    </lineage>
</organism>
<evidence type="ECO:0000313" key="4">
    <source>
        <dbReference type="EMBL" id="MBD0824530.1"/>
    </source>
</evidence>
<keyword evidence="1 2" id="KW-0732">Signal</keyword>
<evidence type="ECO:0000259" key="3">
    <source>
        <dbReference type="Pfam" id="PF18962"/>
    </source>
</evidence>
<feature type="chain" id="PRO_5035206679" evidence="2">
    <location>
        <begin position="20"/>
        <end position="370"/>
    </location>
</feature>
<reference evidence="4 5" key="1">
    <citation type="journal article" date="2018" name="J. Microbiol.">
        <title>Aestuariibaculum marinum sp. nov., a marine bacterium isolated from seawater in South Korea.</title>
        <authorList>
            <person name="Choi J."/>
            <person name="Lee D."/>
            <person name="Jang J.H."/>
            <person name="Cha S."/>
            <person name="Seo T."/>
        </authorList>
    </citation>
    <scope>NUCLEOTIDE SEQUENCE [LARGE SCALE GENOMIC DNA]</scope>
    <source>
        <strain evidence="4 5">IP7</strain>
    </source>
</reference>
<dbReference type="Proteomes" id="UP000621516">
    <property type="component" value="Unassembled WGS sequence"/>
</dbReference>
<dbReference type="InterPro" id="IPR026444">
    <property type="entry name" value="Secre_tail"/>
</dbReference>